<dbReference type="Pfam" id="PF03446">
    <property type="entry name" value="NAD_binding_2"/>
    <property type="match status" value="1"/>
</dbReference>
<dbReference type="PIRSF" id="PIRSF000103">
    <property type="entry name" value="HIBADH"/>
    <property type="match status" value="1"/>
</dbReference>
<dbReference type="GO" id="GO:0016054">
    <property type="term" value="P:organic acid catabolic process"/>
    <property type="evidence" value="ECO:0007669"/>
    <property type="project" value="UniProtKB-ARBA"/>
</dbReference>
<dbReference type="GO" id="GO:0051287">
    <property type="term" value="F:NAD binding"/>
    <property type="evidence" value="ECO:0007669"/>
    <property type="project" value="InterPro"/>
</dbReference>
<dbReference type="PANTHER" id="PTHR43060">
    <property type="entry name" value="3-HYDROXYISOBUTYRATE DEHYDROGENASE-LIKE 1, MITOCHONDRIAL-RELATED"/>
    <property type="match status" value="1"/>
</dbReference>
<gene>
    <name evidence="7" type="ORF">SAMN05216259_101248</name>
</gene>
<dbReference type="InterPro" id="IPR006115">
    <property type="entry name" value="6PGDH_NADP-bd"/>
</dbReference>
<organism evidence="7 8">
    <name type="scientific">Actinacidiphila guanduensis</name>
    <dbReference type="NCBI Taxonomy" id="310781"/>
    <lineage>
        <taxon>Bacteria</taxon>
        <taxon>Bacillati</taxon>
        <taxon>Actinomycetota</taxon>
        <taxon>Actinomycetes</taxon>
        <taxon>Kitasatosporales</taxon>
        <taxon>Streptomycetaceae</taxon>
        <taxon>Actinacidiphila</taxon>
    </lineage>
</organism>
<dbReference type="InterPro" id="IPR036291">
    <property type="entry name" value="NAD(P)-bd_dom_sf"/>
</dbReference>
<dbReference type="Pfam" id="PF14833">
    <property type="entry name" value="NAD_binding_11"/>
    <property type="match status" value="1"/>
</dbReference>
<dbReference type="SUPFAM" id="SSF48179">
    <property type="entry name" value="6-phosphogluconate dehydrogenase C-terminal domain-like"/>
    <property type="match status" value="1"/>
</dbReference>
<keyword evidence="3" id="KW-0520">NAD</keyword>
<evidence type="ECO:0000256" key="2">
    <source>
        <dbReference type="ARBA" id="ARBA00023002"/>
    </source>
</evidence>
<dbReference type="SUPFAM" id="SSF51735">
    <property type="entry name" value="NAD(P)-binding Rossmann-fold domains"/>
    <property type="match status" value="1"/>
</dbReference>
<dbReference type="InterPro" id="IPR015815">
    <property type="entry name" value="HIBADH-related"/>
</dbReference>
<dbReference type="Gene3D" id="3.40.50.720">
    <property type="entry name" value="NAD(P)-binding Rossmann-like Domain"/>
    <property type="match status" value="1"/>
</dbReference>
<evidence type="ECO:0000313" key="7">
    <source>
        <dbReference type="EMBL" id="SDM70698.1"/>
    </source>
</evidence>
<keyword evidence="2" id="KW-0560">Oxidoreductase</keyword>
<feature type="domain" description="3-hydroxyisobutyrate dehydrogenase-like NAD-binding" evidence="6">
    <location>
        <begin position="184"/>
        <end position="277"/>
    </location>
</feature>
<dbReference type="RefSeq" id="WP_176930065.1">
    <property type="nucleotide sequence ID" value="NZ_FNIE01000001.1"/>
</dbReference>
<dbReference type="PANTHER" id="PTHR43060:SF15">
    <property type="entry name" value="3-HYDROXYISOBUTYRATE DEHYDROGENASE-LIKE 1, MITOCHONDRIAL-RELATED"/>
    <property type="match status" value="1"/>
</dbReference>
<dbReference type="GO" id="GO:0016491">
    <property type="term" value="F:oxidoreductase activity"/>
    <property type="evidence" value="ECO:0007669"/>
    <property type="project" value="UniProtKB-KW"/>
</dbReference>
<comment type="similarity">
    <text evidence="1">Belongs to the HIBADH-related family.</text>
</comment>
<proteinExistence type="inferred from homology"/>
<dbReference type="InterPro" id="IPR002204">
    <property type="entry name" value="3-OH-isobutyrate_DH-rel_CS"/>
</dbReference>
<feature type="domain" description="6-phosphogluconate dehydrogenase NADP-binding" evidence="5">
    <location>
        <begin position="22"/>
        <end position="181"/>
    </location>
</feature>
<evidence type="ECO:0000256" key="1">
    <source>
        <dbReference type="ARBA" id="ARBA00009080"/>
    </source>
</evidence>
<dbReference type="Proteomes" id="UP000199341">
    <property type="component" value="Unassembled WGS sequence"/>
</dbReference>
<evidence type="ECO:0000259" key="5">
    <source>
        <dbReference type="Pfam" id="PF03446"/>
    </source>
</evidence>
<dbReference type="InterPro" id="IPR008927">
    <property type="entry name" value="6-PGluconate_DH-like_C_sf"/>
</dbReference>
<dbReference type="STRING" id="310781.SAMN05216259_101248"/>
<dbReference type="Gene3D" id="1.10.1040.10">
    <property type="entry name" value="N-(1-d-carboxylethyl)-l-norvaline Dehydrogenase, domain 2"/>
    <property type="match status" value="1"/>
</dbReference>
<evidence type="ECO:0000259" key="6">
    <source>
        <dbReference type="Pfam" id="PF14833"/>
    </source>
</evidence>
<feature type="active site" evidence="4">
    <location>
        <position position="190"/>
    </location>
</feature>
<dbReference type="InterPro" id="IPR013328">
    <property type="entry name" value="6PGD_dom2"/>
</dbReference>
<dbReference type="PROSITE" id="PS00895">
    <property type="entry name" value="3_HYDROXYISOBUT_DH"/>
    <property type="match status" value="1"/>
</dbReference>
<evidence type="ECO:0000256" key="3">
    <source>
        <dbReference type="ARBA" id="ARBA00023027"/>
    </source>
</evidence>
<dbReference type="EMBL" id="FNIE01000001">
    <property type="protein sequence ID" value="SDM70698.1"/>
    <property type="molecule type" value="Genomic_DNA"/>
</dbReference>
<reference evidence="7 8" key="1">
    <citation type="submission" date="2016-10" db="EMBL/GenBank/DDBJ databases">
        <authorList>
            <person name="de Groot N.N."/>
        </authorList>
    </citation>
    <scope>NUCLEOTIDE SEQUENCE [LARGE SCALE GENOMIC DNA]</scope>
    <source>
        <strain evidence="7 8">CGMCC 4.2022</strain>
    </source>
</reference>
<dbReference type="AlphaFoldDB" id="A0A1G9VEL3"/>
<sequence length="289" mass="29620">MAAAVEGQQADGAASLGRPFHTVGVIGLGAMGRPAAVHLARAGVPTLAYDTDHATRDALAADGVRPAGSVAELAAACGVVAVVVPSDQDVLSVCSPEDGVLSAARPGTVLLICASVTPDTCRDVAALARPLGVEVLDAALTGGVRAAEAGELNLLVGGDEDVLAAIAPELAPWTRTVHHLGPLGSGQVGKTVNNLCHWGQLAAIVEALRLGRDLGVSPTKLRAALLDGPAASRTLAEMHLMRLTWHRKDLANALLMARAAHREMPVAATTREAMEHLTVADIAELYAQE</sequence>
<dbReference type="InterPro" id="IPR029154">
    <property type="entry name" value="HIBADH-like_NADP-bd"/>
</dbReference>
<evidence type="ECO:0000313" key="8">
    <source>
        <dbReference type="Proteomes" id="UP000199341"/>
    </source>
</evidence>
<name>A0A1G9VEL3_9ACTN</name>
<protein>
    <submittedName>
        <fullName evidence="7">3-hydroxyisobutyrate dehydrogenase</fullName>
    </submittedName>
</protein>
<dbReference type="GO" id="GO:0050661">
    <property type="term" value="F:NADP binding"/>
    <property type="evidence" value="ECO:0007669"/>
    <property type="project" value="InterPro"/>
</dbReference>
<accession>A0A1G9VEL3</accession>
<evidence type="ECO:0000256" key="4">
    <source>
        <dbReference type="PIRSR" id="PIRSR000103-1"/>
    </source>
</evidence>
<keyword evidence="8" id="KW-1185">Reference proteome</keyword>